<dbReference type="Pfam" id="PF00561">
    <property type="entry name" value="Abhydrolase_1"/>
    <property type="match status" value="1"/>
</dbReference>
<dbReference type="EMBL" id="CAKMRJ010000001">
    <property type="protein sequence ID" value="CAH1415439.1"/>
    <property type="molecule type" value="Genomic_DNA"/>
</dbReference>
<dbReference type="SUPFAM" id="SSF53474">
    <property type="entry name" value="alpha/beta-Hydrolases"/>
    <property type="match status" value="1"/>
</dbReference>
<keyword evidence="2" id="KW-0812">Transmembrane</keyword>
<feature type="domain" description="AB hydrolase-1" evidence="3">
    <location>
        <begin position="157"/>
        <end position="260"/>
    </location>
</feature>
<dbReference type="PANTHER" id="PTHR43689">
    <property type="entry name" value="HYDROLASE"/>
    <property type="match status" value="1"/>
</dbReference>
<feature type="transmembrane region" description="Helical" evidence="2">
    <location>
        <begin position="20"/>
        <end position="46"/>
    </location>
</feature>
<name>A0AAU9LPW2_9ASTR</name>
<sequence length="447" mass="50603">MRTSMADLWGKWPRKTAEFLISVINQLVFIVFDFLDVVMCIFFSYVDKFLEGKPTECYCRSQNGISDCEEKNTGISDTLLGRKNIFREMGFSRITPSRSGQRQSSKKTGSGDMGKTRWSDCGCASCVSWMKNGDDAKLHVVVKEPIPSEGEGNGENVIFLHGFLSSSFLWTESVFPELNGSKYKLFAVDLLGFGNSPKPRECRYTLNDHMERIEKSVIHEFNLTSFHLVAHSMGCIIALALAAKHPNNLKSITLIAPPCFLSSGEEEATQIALKKLAYKRLWPPLSFGASFMTWYEHLGRCVCFFVCRYHTTWEKILKFITRQRKLNFLVRDLTRHTHHSAWHTMHNVICGGAKMMDPCLETLRVARARVSVVQGSRDLVVPVECSNNVKVKVPDAEVKIINGVGHTAVIIGREKEFAKDLQLIWDSVTNTKDLVAYQKRTKLKPSL</sequence>
<protein>
    <recommendedName>
        <fullName evidence="3">AB hydrolase-1 domain-containing protein</fullName>
    </recommendedName>
</protein>
<evidence type="ECO:0000256" key="2">
    <source>
        <dbReference type="SAM" id="Phobius"/>
    </source>
</evidence>
<dbReference type="PRINTS" id="PR00111">
    <property type="entry name" value="ABHYDROLASE"/>
</dbReference>
<feature type="compositionally biased region" description="Polar residues" evidence="1">
    <location>
        <begin position="95"/>
        <end position="108"/>
    </location>
</feature>
<dbReference type="PANTHER" id="PTHR43689:SF14">
    <property type="entry name" value="LYSOPHOSPHOLIPASE BODYGUARD 4-RELATED"/>
    <property type="match status" value="1"/>
</dbReference>
<dbReference type="AlphaFoldDB" id="A0AAU9LPW2"/>
<keyword evidence="2" id="KW-1133">Transmembrane helix</keyword>
<organism evidence="4 5">
    <name type="scientific">Lactuca virosa</name>
    <dbReference type="NCBI Taxonomy" id="75947"/>
    <lineage>
        <taxon>Eukaryota</taxon>
        <taxon>Viridiplantae</taxon>
        <taxon>Streptophyta</taxon>
        <taxon>Embryophyta</taxon>
        <taxon>Tracheophyta</taxon>
        <taxon>Spermatophyta</taxon>
        <taxon>Magnoliopsida</taxon>
        <taxon>eudicotyledons</taxon>
        <taxon>Gunneridae</taxon>
        <taxon>Pentapetalae</taxon>
        <taxon>asterids</taxon>
        <taxon>campanulids</taxon>
        <taxon>Asterales</taxon>
        <taxon>Asteraceae</taxon>
        <taxon>Cichorioideae</taxon>
        <taxon>Cichorieae</taxon>
        <taxon>Lactucinae</taxon>
        <taxon>Lactuca</taxon>
    </lineage>
</organism>
<dbReference type="Gene3D" id="3.40.50.1820">
    <property type="entry name" value="alpha/beta hydrolase"/>
    <property type="match status" value="1"/>
</dbReference>
<evidence type="ECO:0000256" key="1">
    <source>
        <dbReference type="SAM" id="MobiDB-lite"/>
    </source>
</evidence>
<gene>
    <name evidence="4" type="ORF">LVIROSA_LOCUS3288</name>
</gene>
<dbReference type="Proteomes" id="UP001157418">
    <property type="component" value="Unassembled WGS sequence"/>
</dbReference>
<feature type="region of interest" description="Disordered" evidence="1">
    <location>
        <begin position="95"/>
        <end position="116"/>
    </location>
</feature>
<keyword evidence="5" id="KW-1185">Reference proteome</keyword>
<keyword evidence="2" id="KW-0472">Membrane</keyword>
<comment type="caution">
    <text evidence="4">The sequence shown here is derived from an EMBL/GenBank/DDBJ whole genome shotgun (WGS) entry which is preliminary data.</text>
</comment>
<dbReference type="InterPro" id="IPR029058">
    <property type="entry name" value="AB_hydrolase_fold"/>
</dbReference>
<evidence type="ECO:0000313" key="5">
    <source>
        <dbReference type="Proteomes" id="UP001157418"/>
    </source>
</evidence>
<evidence type="ECO:0000313" key="4">
    <source>
        <dbReference type="EMBL" id="CAH1415439.1"/>
    </source>
</evidence>
<proteinExistence type="predicted"/>
<accession>A0AAU9LPW2</accession>
<evidence type="ECO:0000259" key="3">
    <source>
        <dbReference type="Pfam" id="PF00561"/>
    </source>
</evidence>
<dbReference type="InterPro" id="IPR000073">
    <property type="entry name" value="AB_hydrolase_1"/>
</dbReference>
<dbReference type="GO" id="GO:0016787">
    <property type="term" value="F:hydrolase activity"/>
    <property type="evidence" value="ECO:0007669"/>
    <property type="project" value="UniProtKB-ARBA"/>
</dbReference>
<reference evidence="4 5" key="1">
    <citation type="submission" date="2022-01" db="EMBL/GenBank/DDBJ databases">
        <authorList>
            <person name="Xiong W."/>
            <person name="Schranz E."/>
        </authorList>
    </citation>
    <scope>NUCLEOTIDE SEQUENCE [LARGE SCALE GENOMIC DNA]</scope>
</reference>